<dbReference type="InterPro" id="IPR015919">
    <property type="entry name" value="Cadherin-like_sf"/>
</dbReference>
<dbReference type="GO" id="GO:0005509">
    <property type="term" value="F:calcium ion binding"/>
    <property type="evidence" value="ECO:0007669"/>
    <property type="project" value="UniProtKB-UniRule"/>
</dbReference>
<dbReference type="Ensembl" id="ENSLBET00000002323.1">
    <property type="protein sequence ID" value="ENSLBEP00000002194.1"/>
    <property type="gene ID" value="ENSLBEG00000001716.1"/>
</dbReference>
<reference evidence="11" key="2">
    <citation type="submission" date="2025-09" db="UniProtKB">
        <authorList>
            <consortium name="Ensembl"/>
        </authorList>
    </citation>
    <scope>IDENTIFICATION</scope>
</reference>
<dbReference type="Proteomes" id="UP000261660">
    <property type="component" value="Unplaced"/>
</dbReference>
<dbReference type="PROSITE" id="PS50268">
    <property type="entry name" value="CADHERIN_2"/>
    <property type="match status" value="2"/>
</dbReference>
<evidence type="ECO:0000256" key="4">
    <source>
        <dbReference type="ARBA" id="ARBA00022837"/>
    </source>
</evidence>
<keyword evidence="7" id="KW-0472">Membrane</keyword>
<dbReference type="STRING" id="56723.ENSLBEP00000002194"/>
<dbReference type="FunFam" id="2.60.40.60:FF:000002">
    <property type="entry name" value="Protocadherin alpha 2"/>
    <property type="match status" value="1"/>
</dbReference>
<evidence type="ECO:0000313" key="12">
    <source>
        <dbReference type="Proteomes" id="UP000261660"/>
    </source>
</evidence>
<dbReference type="Gene3D" id="2.60.40.60">
    <property type="entry name" value="Cadherins"/>
    <property type="match status" value="3"/>
</dbReference>
<keyword evidence="6" id="KW-1133">Transmembrane helix</keyword>
<evidence type="ECO:0000313" key="11">
    <source>
        <dbReference type="Ensembl" id="ENSLBEP00000002194.1"/>
    </source>
</evidence>
<accession>A0A3Q3L006</accession>
<keyword evidence="5" id="KW-0130">Cell adhesion</keyword>
<evidence type="ECO:0000256" key="6">
    <source>
        <dbReference type="ARBA" id="ARBA00022989"/>
    </source>
</evidence>
<keyword evidence="2" id="KW-0812">Transmembrane</keyword>
<dbReference type="GO" id="GO:0007156">
    <property type="term" value="P:homophilic cell adhesion via plasma membrane adhesion molecules"/>
    <property type="evidence" value="ECO:0007669"/>
    <property type="project" value="InterPro"/>
</dbReference>
<keyword evidence="12" id="KW-1185">Reference proteome</keyword>
<dbReference type="SUPFAM" id="SSF49313">
    <property type="entry name" value="Cadherin-like"/>
    <property type="match status" value="3"/>
</dbReference>
<dbReference type="GeneTree" id="ENSGT00940000165118"/>
<evidence type="ECO:0000256" key="3">
    <source>
        <dbReference type="ARBA" id="ARBA00022737"/>
    </source>
</evidence>
<evidence type="ECO:0000259" key="10">
    <source>
        <dbReference type="PROSITE" id="PS50268"/>
    </source>
</evidence>
<feature type="domain" description="Cadherin" evidence="10">
    <location>
        <begin position="71"/>
        <end position="178"/>
    </location>
</feature>
<dbReference type="InterPro" id="IPR002126">
    <property type="entry name" value="Cadherin-like_dom"/>
</dbReference>
<evidence type="ECO:0000256" key="7">
    <source>
        <dbReference type="ARBA" id="ARBA00023136"/>
    </source>
</evidence>
<keyword evidence="4 9" id="KW-0106">Calcium</keyword>
<evidence type="ECO:0000256" key="1">
    <source>
        <dbReference type="ARBA" id="ARBA00004167"/>
    </source>
</evidence>
<dbReference type="GO" id="GO:0005886">
    <property type="term" value="C:plasma membrane"/>
    <property type="evidence" value="ECO:0007669"/>
    <property type="project" value="InterPro"/>
</dbReference>
<sequence>ISNDHFRLEVKDRGKDGKIPILVLLKTLDRETKKSHKLLLTAIDGGKPSKSGTAEIIVDVLDVNDNMPVFNEDTYSIEIYENVSVGTTVTRVNATDQDEGANGEIEYRLSKALARKVYEIFELDSSSGIIKLKGALDFEGTEIYKIDIEASDKGTPPLTSRCRVVIKIKDINDNPPEIEVTSLSNTVSEDSKPGTIIALISVMDKDSGVDGKIISTINNDVPFELKPSYKENTYSVVTKGLLDRDSPTQL</sequence>
<evidence type="ECO:0000256" key="2">
    <source>
        <dbReference type="ARBA" id="ARBA00022692"/>
    </source>
</evidence>
<dbReference type="InParanoid" id="A0A3Q3L006"/>
<evidence type="ECO:0000256" key="9">
    <source>
        <dbReference type="PROSITE-ProRule" id="PRU00043"/>
    </source>
</evidence>
<reference evidence="11" key="1">
    <citation type="submission" date="2025-08" db="UniProtKB">
        <authorList>
            <consortium name="Ensembl"/>
        </authorList>
    </citation>
    <scope>IDENTIFICATION</scope>
</reference>
<organism evidence="11 12">
    <name type="scientific">Labrus bergylta</name>
    <name type="common">ballan wrasse</name>
    <dbReference type="NCBI Taxonomy" id="56723"/>
    <lineage>
        <taxon>Eukaryota</taxon>
        <taxon>Metazoa</taxon>
        <taxon>Chordata</taxon>
        <taxon>Craniata</taxon>
        <taxon>Vertebrata</taxon>
        <taxon>Euteleostomi</taxon>
        <taxon>Actinopterygii</taxon>
        <taxon>Neopterygii</taxon>
        <taxon>Teleostei</taxon>
        <taxon>Neoteleostei</taxon>
        <taxon>Acanthomorphata</taxon>
        <taxon>Eupercaria</taxon>
        <taxon>Labriformes</taxon>
        <taxon>Labridae</taxon>
        <taxon>Labrus</taxon>
    </lineage>
</organism>
<comment type="subcellular location">
    <subcellularLocation>
        <location evidence="1">Membrane</location>
        <topology evidence="1">Single-pass membrane protein</topology>
    </subcellularLocation>
</comment>
<dbReference type="PANTHER" id="PTHR24028">
    <property type="entry name" value="CADHERIN-87A"/>
    <property type="match status" value="1"/>
</dbReference>
<keyword evidence="8" id="KW-0325">Glycoprotein</keyword>
<keyword evidence="3" id="KW-0677">Repeat</keyword>
<protein>
    <recommendedName>
        <fullName evidence="10">Cadherin domain-containing protein</fullName>
    </recommendedName>
</protein>
<name>A0A3Q3L006_9LABR</name>
<dbReference type="SMART" id="SM00112">
    <property type="entry name" value="CA"/>
    <property type="match status" value="2"/>
</dbReference>
<dbReference type="PRINTS" id="PR00205">
    <property type="entry name" value="CADHERIN"/>
</dbReference>
<dbReference type="GO" id="GO:0009653">
    <property type="term" value="P:anatomical structure morphogenesis"/>
    <property type="evidence" value="ECO:0007669"/>
    <property type="project" value="UniProtKB-ARBA"/>
</dbReference>
<evidence type="ECO:0000256" key="5">
    <source>
        <dbReference type="ARBA" id="ARBA00022889"/>
    </source>
</evidence>
<dbReference type="PANTHER" id="PTHR24028:SF241">
    <property type="entry name" value="PROTOCADHERIN 2 ALPHA A 1 PRECURSOR"/>
    <property type="match status" value="1"/>
</dbReference>
<dbReference type="AlphaFoldDB" id="A0A3Q3L006"/>
<dbReference type="Pfam" id="PF00028">
    <property type="entry name" value="Cadherin"/>
    <property type="match status" value="1"/>
</dbReference>
<dbReference type="InterPro" id="IPR050174">
    <property type="entry name" value="Protocadherin/Cadherin-CA"/>
</dbReference>
<dbReference type="CDD" id="cd11304">
    <property type="entry name" value="Cadherin_repeat"/>
    <property type="match status" value="3"/>
</dbReference>
<proteinExistence type="predicted"/>
<feature type="domain" description="Cadherin" evidence="10">
    <location>
        <begin position="6"/>
        <end position="70"/>
    </location>
</feature>
<dbReference type="InterPro" id="IPR020894">
    <property type="entry name" value="Cadherin_CS"/>
</dbReference>
<evidence type="ECO:0000256" key="8">
    <source>
        <dbReference type="ARBA" id="ARBA00023180"/>
    </source>
</evidence>
<dbReference type="PROSITE" id="PS00232">
    <property type="entry name" value="CADHERIN_1"/>
    <property type="match status" value="2"/>
</dbReference>